<evidence type="ECO:0000313" key="3">
    <source>
        <dbReference type="Proteomes" id="UP000221394"/>
    </source>
</evidence>
<sequence>MSVVIPVYNVAPYLAECLDSLLAQTQKKLEVVLVDDGSTDGSSEIARRYAREHANIRYHRQANQGLSAARNAGARQARGEYLAFFDSDDFMDPAMYRTMVRRLEETGSDFAVCGYERFVGGRFVPPGNWIVDAHEHRRDATDSTASPDLLVSVIAVNKVFRREFWDKHRVAFPLGRFYEDQVVAMKVYALASSFDVLPQRFVKWRAREEGGSITQHVLDPTDLAHQVAAWDDAIALAESLGREDLARARRQQLLRNDIPRILSEESKAPDDAYLDAVAAVAERYLDDLGPEGWSAVRIQHRLILKVLLDSRASYRSYVETMGFGISTVPILPTPGGLPQADLDRLARELLPIDLEDAAISPSQARPVVRVSQIVRRGTAFELRGWAYLANFDTVVYPTALTLRLVQDGSGAVLPLAHEAVEAPEANLHARSASCDFRRSGFVATVDLAEVPGEGIWRVEADVAQGGLERTARAHLVNRHDDALPSSVNAHDRRFTLVSHPHDGIALEVTQRRVVPVRIEQAPCRVAFPTAGTARPLAFTDLATGTTIVSEPVEAPGGTRYVEAPAPAAFARPDTGPKDIEVRFVADDGTPAGPVAWPVEAPVVPAAHDVAVLRPSKRGNVKLVLQDRCFEVDAIDLDGSTLVLGGVAVLAPRGARWTVRLEGEGHESHVHVSVPSPGALEVRVPVENGGGAHAAVPLPAGRYDVHVFDQDGAVVPVRLAPWRAEPVEDRHGTADWGLRVLRVRSSVTFTVEAPKAEGAG</sequence>
<accession>A0A2A9EH83</accession>
<dbReference type="InterPro" id="IPR029044">
    <property type="entry name" value="Nucleotide-diphossugar_trans"/>
</dbReference>
<evidence type="ECO:0000313" key="2">
    <source>
        <dbReference type="EMBL" id="PFG37609.1"/>
    </source>
</evidence>
<dbReference type="Pfam" id="PF00535">
    <property type="entry name" value="Glycos_transf_2"/>
    <property type="match status" value="1"/>
</dbReference>
<dbReference type="AlphaFoldDB" id="A0A2A9EH83"/>
<reference evidence="2 3" key="1">
    <citation type="submission" date="2017-10" db="EMBL/GenBank/DDBJ databases">
        <title>Sequencing the genomes of 1000 actinobacteria strains.</title>
        <authorList>
            <person name="Klenk H.-P."/>
        </authorList>
    </citation>
    <scope>NUCLEOTIDE SEQUENCE [LARGE SCALE GENOMIC DNA]</scope>
    <source>
        <strain evidence="2 3">DSM 21574</strain>
    </source>
</reference>
<dbReference type="GO" id="GO:0016758">
    <property type="term" value="F:hexosyltransferase activity"/>
    <property type="evidence" value="ECO:0007669"/>
    <property type="project" value="UniProtKB-ARBA"/>
</dbReference>
<dbReference type="PANTHER" id="PTHR22916:SF3">
    <property type="entry name" value="UDP-GLCNAC:BETAGAL BETA-1,3-N-ACETYLGLUCOSAMINYLTRANSFERASE-LIKE PROTEIN 1"/>
    <property type="match status" value="1"/>
</dbReference>
<dbReference type="SUPFAM" id="SSF53448">
    <property type="entry name" value="Nucleotide-diphospho-sugar transferases"/>
    <property type="match status" value="1"/>
</dbReference>
<keyword evidence="3" id="KW-1185">Reference proteome</keyword>
<dbReference type="RefSeq" id="WP_169924562.1">
    <property type="nucleotide sequence ID" value="NZ_PDJH01000001.1"/>
</dbReference>
<gene>
    <name evidence="2" type="ORF">ATL41_2376</name>
</gene>
<name>A0A2A9EH83_9MICO</name>
<comment type="caution">
    <text evidence="2">The sequence shown here is derived from an EMBL/GenBank/DDBJ whole genome shotgun (WGS) entry which is preliminary data.</text>
</comment>
<feature type="domain" description="Glycosyltransferase 2-like" evidence="1">
    <location>
        <begin position="2"/>
        <end position="163"/>
    </location>
</feature>
<evidence type="ECO:0000259" key="1">
    <source>
        <dbReference type="Pfam" id="PF00535"/>
    </source>
</evidence>
<dbReference type="PANTHER" id="PTHR22916">
    <property type="entry name" value="GLYCOSYLTRANSFERASE"/>
    <property type="match status" value="1"/>
</dbReference>
<dbReference type="Proteomes" id="UP000221394">
    <property type="component" value="Unassembled WGS sequence"/>
</dbReference>
<dbReference type="Gene3D" id="3.90.550.10">
    <property type="entry name" value="Spore Coat Polysaccharide Biosynthesis Protein SpsA, Chain A"/>
    <property type="match status" value="1"/>
</dbReference>
<proteinExistence type="predicted"/>
<dbReference type="InterPro" id="IPR001173">
    <property type="entry name" value="Glyco_trans_2-like"/>
</dbReference>
<organism evidence="2 3">
    <name type="scientific">Flavimobilis soli</name>
    <dbReference type="NCBI Taxonomy" id="442709"/>
    <lineage>
        <taxon>Bacteria</taxon>
        <taxon>Bacillati</taxon>
        <taxon>Actinomycetota</taxon>
        <taxon>Actinomycetes</taxon>
        <taxon>Micrococcales</taxon>
        <taxon>Jonesiaceae</taxon>
        <taxon>Flavimobilis</taxon>
    </lineage>
</organism>
<dbReference type="CDD" id="cd00761">
    <property type="entry name" value="Glyco_tranf_GTA_type"/>
    <property type="match status" value="1"/>
</dbReference>
<dbReference type="EMBL" id="PDJH01000001">
    <property type="protein sequence ID" value="PFG37609.1"/>
    <property type="molecule type" value="Genomic_DNA"/>
</dbReference>
<protein>
    <submittedName>
        <fullName evidence="2">Glycosyltransferase involved in cell wall biosynthesis</fullName>
    </submittedName>
</protein>
<keyword evidence="2" id="KW-0808">Transferase</keyword>